<gene>
    <name evidence="2" type="ORF">ZEAMMB73_Zm00001d046813</name>
</gene>
<dbReference type="EMBL" id="BT084037">
    <property type="protein sequence ID" value="ACR34390.1"/>
    <property type="molecule type" value="mRNA"/>
</dbReference>
<dbReference type="SUPFAM" id="SSF46565">
    <property type="entry name" value="Chaperone J-domain"/>
    <property type="match status" value="1"/>
</dbReference>
<proteinExistence type="evidence at transcript level"/>
<reference evidence="1" key="1">
    <citation type="journal article" date="2009" name="PLoS Genet.">
        <title>Sequencing, mapping, and analysis of 27,455 maize full-length cDNAs.</title>
        <authorList>
            <person name="Soderlund C."/>
            <person name="Descour A."/>
            <person name="Kudrna D."/>
            <person name="Bomhoff M."/>
            <person name="Boyd L."/>
            <person name="Currie J."/>
            <person name="Angelova A."/>
            <person name="Collura K."/>
            <person name="Wissotski M."/>
            <person name="Ashley E."/>
            <person name="Morrow D."/>
            <person name="Fernandes J."/>
            <person name="Walbot V."/>
            <person name="Yu Y."/>
        </authorList>
    </citation>
    <scope>NUCLEOTIDE SEQUENCE</scope>
    <source>
        <strain evidence="1">B73</strain>
    </source>
</reference>
<name>C4IZP0_MAIZE</name>
<dbReference type="Gene3D" id="1.10.287.110">
    <property type="entry name" value="DnaJ domain"/>
    <property type="match status" value="1"/>
</dbReference>
<dbReference type="EMBL" id="CM000785">
    <property type="protein sequence ID" value="AQL05051.1"/>
    <property type="molecule type" value="Genomic_DNA"/>
</dbReference>
<sequence>MAVGGGVCVASPSPSSVEAWSWRTSGARRRAAVRCSVVGEAGPGAAGGRVEDPYRTLRLRRGATRGEVKKAFRRLALMVRPRAQPLPHPANSNGCRRFL</sequence>
<dbReference type="InterPro" id="IPR001623">
    <property type="entry name" value="DnaJ_domain"/>
</dbReference>
<organism evidence="1">
    <name type="scientific">Zea mays</name>
    <name type="common">Maize</name>
    <dbReference type="NCBI Taxonomy" id="4577"/>
    <lineage>
        <taxon>Eukaryota</taxon>
        <taxon>Viridiplantae</taxon>
        <taxon>Streptophyta</taxon>
        <taxon>Embryophyta</taxon>
        <taxon>Tracheophyta</taxon>
        <taxon>Spermatophyta</taxon>
        <taxon>Magnoliopsida</taxon>
        <taxon>Liliopsida</taxon>
        <taxon>Poales</taxon>
        <taxon>Poaceae</taxon>
        <taxon>PACMAD clade</taxon>
        <taxon>Panicoideae</taxon>
        <taxon>Andropogonodae</taxon>
        <taxon>Andropogoneae</taxon>
        <taxon>Tripsacinae</taxon>
        <taxon>Zea</taxon>
    </lineage>
</organism>
<dbReference type="HOGENOM" id="CLU_2323899_0_0_1"/>
<dbReference type="AlphaFoldDB" id="C4IZP0"/>
<accession>C4IZP0</accession>
<dbReference type="ExpressionAtlas" id="C4IZP0">
    <property type="expression patterns" value="baseline and differential"/>
</dbReference>
<dbReference type="EMBL" id="CM000785">
    <property type="protein sequence ID" value="AQL05049.1"/>
    <property type="molecule type" value="Genomic_DNA"/>
</dbReference>
<reference evidence="2" key="2">
    <citation type="submission" date="2015-12" db="EMBL/GenBank/DDBJ databases">
        <title>Update maize B73 reference genome by single molecule sequencing technologies.</title>
        <authorList>
            <consortium name="Maize Genome Sequencing Project"/>
            <person name="Ware D."/>
        </authorList>
    </citation>
    <scope>NUCLEOTIDE SEQUENCE</scope>
    <source>
        <tissue evidence="2">Seedling</tissue>
    </source>
</reference>
<evidence type="ECO:0000313" key="1">
    <source>
        <dbReference type="EMBL" id="ACR34390.1"/>
    </source>
</evidence>
<evidence type="ECO:0000313" key="2">
    <source>
        <dbReference type="EMBL" id="AQL05049.1"/>
    </source>
</evidence>
<dbReference type="CDD" id="cd06257">
    <property type="entry name" value="DnaJ"/>
    <property type="match status" value="1"/>
</dbReference>
<dbReference type="EMBL" id="BT084045">
    <property type="protein sequence ID" value="ACR34398.1"/>
    <property type="molecule type" value="mRNA"/>
</dbReference>
<dbReference type="InterPro" id="IPR036869">
    <property type="entry name" value="J_dom_sf"/>
</dbReference>
<dbReference type="GO" id="GO:0005783">
    <property type="term" value="C:endoplasmic reticulum"/>
    <property type="evidence" value="ECO:0007669"/>
    <property type="project" value="UniProtKB-ARBA"/>
</dbReference>
<protein>
    <submittedName>
        <fullName evidence="2">Chaperone protein dnaJ 8 chloroplastic</fullName>
    </submittedName>
</protein>